<dbReference type="Proteomes" id="UP001221413">
    <property type="component" value="Unassembled WGS sequence"/>
</dbReference>
<keyword evidence="4" id="KW-0963">Cytoplasm</keyword>
<dbReference type="InterPro" id="IPR050168">
    <property type="entry name" value="AAA_ATPase_domain"/>
</dbReference>
<dbReference type="FunFam" id="3.40.50.300:FF:000149">
    <property type="entry name" value="Nuclear valosin-containing protein-like"/>
    <property type="match status" value="1"/>
</dbReference>
<dbReference type="EMBL" id="JAQGDS010000006">
    <property type="protein sequence ID" value="KAJ6259852.1"/>
    <property type="molecule type" value="Genomic_DNA"/>
</dbReference>
<keyword evidence="9" id="KW-0067">ATP-binding</keyword>
<comment type="subcellular location">
    <subcellularLocation>
        <location evidence="1">Cytoplasm</location>
        <location evidence="1">Cytosol</location>
    </subcellularLocation>
    <subcellularLocation>
        <location evidence="15">Peroxisome membrane</location>
    </subcellularLocation>
</comment>
<dbReference type="InterPro" id="IPR009010">
    <property type="entry name" value="Asp_de-COase-like_dom_sf"/>
</dbReference>
<dbReference type="InterPro" id="IPR041569">
    <property type="entry name" value="AAA_lid_3"/>
</dbReference>
<dbReference type="InterPro" id="IPR029067">
    <property type="entry name" value="CDC48_domain_2-like_sf"/>
</dbReference>
<dbReference type="GO" id="GO:0016558">
    <property type="term" value="P:protein import into peroxisome matrix"/>
    <property type="evidence" value="ECO:0007669"/>
    <property type="project" value="TreeGrafter"/>
</dbReference>
<dbReference type="GO" id="GO:0005778">
    <property type="term" value="C:peroxisomal membrane"/>
    <property type="evidence" value="ECO:0007669"/>
    <property type="project" value="UniProtKB-SubCell"/>
</dbReference>
<evidence type="ECO:0000259" key="19">
    <source>
        <dbReference type="SMART" id="SM00382"/>
    </source>
</evidence>
<evidence type="ECO:0000256" key="13">
    <source>
        <dbReference type="ARBA" id="ARBA00032509"/>
    </source>
</evidence>
<dbReference type="GO" id="GO:0005524">
    <property type="term" value="F:ATP binding"/>
    <property type="evidence" value="ECO:0007669"/>
    <property type="project" value="UniProtKB-KW"/>
</dbReference>
<feature type="compositionally biased region" description="Basic and acidic residues" evidence="18">
    <location>
        <begin position="106"/>
        <end position="126"/>
    </location>
</feature>
<comment type="catalytic activity">
    <reaction evidence="16">
        <text>ATP + H2O = ADP + phosphate + H(+)</text>
        <dbReference type="Rhea" id="RHEA:13065"/>
        <dbReference type="ChEBI" id="CHEBI:15377"/>
        <dbReference type="ChEBI" id="CHEBI:15378"/>
        <dbReference type="ChEBI" id="CHEBI:30616"/>
        <dbReference type="ChEBI" id="CHEBI:43474"/>
        <dbReference type="ChEBI" id="CHEBI:456216"/>
    </reaction>
    <physiologicalReaction direction="left-to-right" evidence="16">
        <dbReference type="Rhea" id="RHEA:13066"/>
    </physiologicalReaction>
</comment>
<dbReference type="PROSITE" id="PS00674">
    <property type="entry name" value="AAA"/>
    <property type="match status" value="1"/>
</dbReference>
<evidence type="ECO:0000256" key="12">
    <source>
        <dbReference type="ARBA" id="ARBA00023140"/>
    </source>
</evidence>
<dbReference type="InterPro" id="IPR003959">
    <property type="entry name" value="ATPase_AAA_core"/>
</dbReference>
<feature type="compositionally biased region" description="Low complexity" evidence="18">
    <location>
        <begin position="1292"/>
        <end position="1302"/>
    </location>
</feature>
<dbReference type="FunFam" id="1.10.8.60:FF:000105">
    <property type="entry name" value="PeRoXisome assembly factor"/>
    <property type="match status" value="1"/>
</dbReference>
<dbReference type="SUPFAM" id="SSF52540">
    <property type="entry name" value="P-loop containing nucleoside triphosphate hydrolases"/>
    <property type="match status" value="2"/>
</dbReference>
<gene>
    <name evidence="20" type="ORF">Dda_5494</name>
</gene>
<feature type="compositionally biased region" description="Basic residues" evidence="18">
    <location>
        <begin position="392"/>
        <end position="405"/>
    </location>
</feature>
<dbReference type="SUPFAM" id="SSF50692">
    <property type="entry name" value="ADC-like"/>
    <property type="match status" value="1"/>
</dbReference>
<evidence type="ECO:0000256" key="17">
    <source>
        <dbReference type="ARBA" id="ARBA00064205"/>
    </source>
</evidence>
<evidence type="ECO:0000256" key="7">
    <source>
        <dbReference type="ARBA" id="ARBA00022741"/>
    </source>
</evidence>
<evidence type="ECO:0000313" key="21">
    <source>
        <dbReference type="Proteomes" id="UP001221413"/>
    </source>
</evidence>
<dbReference type="InterPro" id="IPR003593">
    <property type="entry name" value="AAA+_ATPase"/>
</dbReference>
<keyword evidence="5" id="KW-0962">Peroxisome biogenesis</keyword>
<protein>
    <recommendedName>
        <fullName evidence="14">Peroxisomal ATPase PEX1</fullName>
    </recommendedName>
    <alternativeName>
        <fullName evidence="13">Peroxin-1</fullName>
    </alternativeName>
</protein>
<organism evidence="20 21">
    <name type="scientific">Drechslerella dactyloides</name>
    <name type="common">Nematode-trapping fungus</name>
    <name type="synonym">Arthrobotrys dactyloides</name>
    <dbReference type="NCBI Taxonomy" id="74499"/>
    <lineage>
        <taxon>Eukaryota</taxon>
        <taxon>Fungi</taxon>
        <taxon>Dikarya</taxon>
        <taxon>Ascomycota</taxon>
        <taxon>Pezizomycotina</taxon>
        <taxon>Orbiliomycetes</taxon>
        <taxon>Orbiliales</taxon>
        <taxon>Orbiliaceae</taxon>
        <taxon>Drechslerella</taxon>
    </lineage>
</organism>
<dbReference type="Pfam" id="PF09262">
    <property type="entry name" value="PEX-1N"/>
    <property type="match status" value="1"/>
</dbReference>
<evidence type="ECO:0000256" key="8">
    <source>
        <dbReference type="ARBA" id="ARBA00022801"/>
    </source>
</evidence>
<evidence type="ECO:0000256" key="3">
    <source>
        <dbReference type="ARBA" id="ARBA00022448"/>
    </source>
</evidence>
<dbReference type="InterPro" id="IPR015342">
    <property type="entry name" value="PEX1-N_C-lobe"/>
</dbReference>
<proteinExistence type="inferred from homology"/>
<dbReference type="InterPro" id="IPR027417">
    <property type="entry name" value="P-loop_NTPase"/>
</dbReference>
<feature type="compositionally biased region" description="Polar residues" evidence="18">
    <location>
        <begin position="173"/>
        <end position="183"/>
    </location>
</feature>
<feature type="compositionally biased region" description="Polar residues" evidence="18">
    <location>
        <begin position="132"/>
        <end position="143"/>
    </location>
</feature>
<comment type="similarity">
    <text evidence="2">Belongs to the AAA ATPase family.</text>
</comment>
<feature type="region of interest" description="Disordered" evidence="18">
    <location>
        <begin position="1285"/>
        <end position="1309"/>
    </location>
</feature>
<dbReference type="GO" id="GO:0005829">
    <property type="term" value="C:cytosol"/>
    <property type="evidence" value="ECO:0007669"/>
    <property type="project" value="UniProtKB-SubCell"/>
</dbReference>
<evidence type="ECO:0000256" key="6">
    <source>
        <dbReference type="ARBA" id="ARBA00022737"/>
    </source>
</evidence>
<feature type="region of interest" description="Disordered" evidence="18">
    <location>
        <begin position="1348"/>
        <end position="1368"/>
    </location>
</feature>
<dbReference type="SUPFAM" id="SSF54585">
    <property type="entry name" value="Cdc48 domain 2-like"/>
    <property type="match status" value="1"/>
</dbReference>
<dbReference type="Gene3D" id="3.40.50.300">
    <property type="entry name" value="P-loop containing nucleotide triphosphate hydrolases"/>
    <property type="match status" value="2"/>
</dbReference>
<evidence type="ECO:0000256" key="16">
    <source>
        <dbReference type="ARBA" id="ARBA00048778"/>
    </source>
</evidence>
<evidence type="ECO:0000256" key="4">
    <source>
        <dbReference type="ARBA" id="ARBA00022490"/>
    </source>
</evidence>
<sequence length="1368" mass="146829">MQEFTVGGMNSSSRLRATLYCIADIAYAGGSAQEHKYPPAVANGPGIREQRILQPRRPGSVAEAADGEAPDPLPRHSKPPVAGVGRRPANATWPAAADAGQRPRQRKQEDITTARRKPADTDVADRLHRHLLSSTSIGASSDPNPAPRRLRLPPTHDRSSLRPPRREHPRAMASSQRRGPTTKTPAVVGLTALRNCLVNLPSGLVSVLVASNTPAQNVVVELSWRVKAPPSPGPITGPATITRQAFAGWTGMPSKRQPLQPQGPGSFPGSQRGSSLEGCVEIDSAFARNVGLTEGSKVNIHLHVDPPTCHTIHIEPLTASDWEIIELHATFLELNLLSQIRAITFAHPLTVYLSPTSTASIKVTKVEPDDAPSAFGFAKIAPDAEVIVAPKTRQRRMSHHGKSVKAKSLASTRQSKRRDDGSGSGGGPVFFRAVALPHESFEVAEEQKGAYCVYLDPEVLAIPALRGCAFVSVVVVRPPGLAPPVDANQPGNDPAGSASPDAPEIIKPSLKIVARLLPWQNAPDLKHIAISSLLANALDIKSAVGCVIRIEAAHQQLPKGSTTKVIIRPYAASTLSPSSAAEQSSLRWSGKDWKSDLAVRRVKEVLSQKSVWGEDILAGPLSDRLVLPAIPDSPLFAGGVLLLDGSEVKHGWILGGDRKYILELSSEITTSRPHIPLSISETPLPVLPPGSIVGVDKAIESALNILTRSASVLLTGARGSGKTSLVSVITGVLKTKHFYHVLPISCAKFADERLQNIKDTFSRAIAEAKWFSPTVIVFDDLDRMIPAEVEHADSTRSRYIAEAFGKAVRDLKSSVRGTGNVVILATVQAKESVNSLIVGGHIFREIITLKAPNKDGRRRVLERAVGGPAEEKSSVSTTGSMRVKNPGAITNGPESPSLRMEKGLELLEIAGMTDGYMPADLQLLVGRARHEAIVRVVETSNDEAEGDLVLTRKDFDRAIKGFVPAGLRGVKLQTSGAQWKDIGGLMETRKILLETLEWPTRYAPIFANCPLRLRSGLLLYGYPGCGKTLLASAVAGECGLNFISVKGPEILNKYIGASEKSVRDLFERAQAAKPCVLFFDEFDSIAPKRGHDSTGVTDRVVNQMLTQMDGAEGLDGVYVLAATSRPDLIDPALLRPGRLDKSLLCDLPSHMERVDILRALSLKLRIDESIGLEDIADLTDGYSGADLQAVLYNAHLEAIHDVIASQEEEVESFGKGKGKGKVDSHSGGDAIDYITFAMGDGKEGAAEAAGKAAEAALPNGTQAARTRFAERAAVMAKLDKLRKVAQGDTLKQPQPQQPGAPAQEEEKDDEVVITWPHLQSSLKSTRPSISPDERKRLFRIYNEFIVGRSGEMPSGQSSTEIGGRSSLM</sequence>
<dbReference type="PANTHER" id="PTHR23077:SF12">
    <property type="entry name" value="PEROXISOMAL ATPASE PEX1"/>
    <property type="match status" value="1"/>
</dbReference>
<dbReference type="CDD" id="cd19526">
    <property type="entry name" value="RecA-like_PEX1_r2"/>
    <property type="match status" value="1"/>
</dbReference>
<dbReference type="GO" id="GO:0016887">
    <property type="term" value="F:ATP hydrolysis activity"/>
    <property type="evidence" value="ECO:0007669"/>
    <property type="project" value="InterPro"/>
</dbReference>
<keyword evidence="21" id="KW-1185">Reference proteome</keyword>
<evidence type="ECO:0000256" key="10">
    <source>
        <dbReference type="ARBA" id="ARBA00022927"/>
    </source>
</evidence>
<reference evidence="20" key="1">
    <citation type="submission" date="2023-01" db="EMBL/GenBank/DDBJ databases">
        <title>The chitinases involved in constricting ring structure development in the nematode-trapping fungus Drechslerella dactyloides.</title>
        <authorList>
            <person name="Wang R."/>
            <person name="Zhang L."/>
            <person name="Tang P."/>
            <person name="Li S."/>
            <person name="Liang L."/>
        </authorList>
    </citation>
    <scope>NUCLEOTIDE SEQUENCE</scope>
    <source>
        <strain evidence="20">YMF1.00031</strain>
    </source>
</reference>
<evidence type="ECO:0000256" key="5">
    <source>
        <dbReference type="ARBA" id="ARBA00022593"/>
    </source>
</evidence>
<comment type="subunit">
    <text evidence="17">Interacts with PEX6; forming the PEX1-PEX6 AAA ATPase complex, which is composed of a heterohexamer formed by a trimer of PEX1-PEX6 dimers.</text>
</comment>
<accession>A0AAD6NIX2</accession>
<keyword evidence="11" id="KW-0472">Membrane</keyword>
<dbReference type="PANTHER" id="PTHR23077">
    <property type="entry name" value="AAA-FAMILY ATPASE"/>
    <property type="match status" value="1"/>
</dbReference>
<keyword evidence="3" id="KW-0813">Transport</keyword>
<dbReference type="Pfam" id="PF17862">
    <property type="entry name" value="AAA_lid_3"/>
    <property type="match status" value="1"/>
</dbReference>
<keyword evidence="12" id="KW-0576">Peroxisome</keyword>
<keyword evidence="8" id="KW-0378">Hydrolase</keyword>
<dbReference type="InterPro" id="IPR003960">
    <property type="entry name" value="ATPase_AAA_CS"/>
</dbReference>
<comment type="caution">
    <text evidence="20">The sequence shown here is derived from an EMBL/GenBank/DDBJ whole genome shotgun (WGS) entry which is preliminary data.</text>
</comment>
<dbReference type="Gene3D" id="3.10.330.10">
    <property type="match status" value="1"/>
</dbReference>
<feature type="region of interest" description="Disordered" evidence="18">
    <location>
        <begin position="864"/>
        <end position="897"/>
    </location>
</feature>
<dbReference type="Gene3D" id="1.10.8.60">
    <property type="match status" value="2"/>
</dbReference>
<evidence type="ECO:0000256" key="14">
    <source>
        <dbReference type="ARBA" id="ARBA00034532"/>
    </source>
</evidence>
<feature type="compositionally biased region" description="Basic and acidic residues" evidence="18">
    <location>
        <begin position="154"/>
        <end position="170"/>
    </location>
</feature>
<evidence type="ECO:0000256" key="18">
    <source>
        <dbReference type="SAM" id="MobiDB-lite"/>
    </source>
</evidence>
<evidence type="ECO:0000313" key="20">
    <source>
        <dbReference type="EMBL" id="KAJ6259852.1"/>
    </source>
</evidence>
<feature type="compositionally biased region" description="Low complexity" evidence="18">
    <location>
        <begin position="89"/>
        <end position="99"/>
    </location>
</feature>
<keyword evidence="6" id="KW-0677">Repeat</keyword>
<feature type="region of interest" description="Disordered" evidence="18">
    <location>
        <begin position="483"/>
        <end position="502"/>
    </location>
</feature>
<evidence type="ECO:0000256" key="1">
    <source>
        <dbReference type="ARBA" id="ARBA00004514"/>
    </source>
</evidence>
<keyword evidence="10" id="KW-0653">Protein transport</keyword>
<evidence type="ECO:0000256" key="9">
    <source>
        <dbReference type="ARBA" id="ARBA00022840"/>
    </source>
</evidence>
<keyword evidence="7" id="KW-0547">Nucleotide-binding</keyword>
<name>A0AAD6NIX2_DREDA</name>
<feature type="region of interest" description="Disordered" evidence="18">
    <location>
        <begin position="55"/>
        <end position="183"/>
    </location>
</feature>
<feature type="domain" description="AAA+ ATPase" evidence="19">
    <location>
        <begin position="1013"/>
        <end position="1149"/>
    </location>
</feature>
<feature type="domain" description="AAA+ ATPase" evidence="19">
    <location>
        <begin position="708"/>
        <end position="857"/>
    </location>
</feature>
<evidence type="ECO:0000256" key="11">
    <source>
        <dbReference type="ARBA" id="ARBA00023136"/>
    </source>
</evidence>
<dbReference type="SMART" id="SM00382">
    <property type="entry name" value="AAA"/>
    <property type="match status" value="2"/>
</dbReference>
<evidence type="ECO:0000256" key="2">
    <source>
        <dbReference type="ARBA" id="ARBA00006914"/>
    </source>
</evidence>
<dbReference type="Pfam" id="PF00004">
    <property type="entry name" value="AAA"/>
    <property type="match status" value="2"/>
</dbReference>
<evidence type="ECO:0000256" key="15">
    <source>
        <dbReference type="ARBA" id="ARBA00046271"/>
    </source>
</evidence>
<feature type="region of interest" description="Disordered" evidence="18">
    <location>
        <begin position="392"/>
        <end position="425"/>
    </location>
</feature>